<organism evidence="2 3">
    <name type="scientific">Hebeloma cylindrosporum</name>
    <dbReference type="NCBI Taxonomy" id="76867"/>
    <lineage>
        <taxon>Eukaryota</taxon>
        <taxon>Fungi</taxon>
        <taxon>Dikarya</taxon>
        <taxon>Basidiomycota</taxon>
        <taxon>Agaricomycotina</taxon>
        <taxon>Agaricomycetes</taxon>
        <taxon>Agaricomycetidae</taxon>
        <taxon>Agaricales</taxon>
        <taxon>Agaricineae</taxon>
        <taxon>Hymenogastraceae</taxon>
        <taxon>Hebeloma</taxon>
    </lineage>
</organism>
<reference evidence="3" key="2">
    <citation type="submission" date="2015-01" db="EMBL/GenBank/DDBJ databases">
        <title>Evolutionary Origins and Diversification of the Mycorrhizal Mutualists.</title>
        <authorList>
            <consortium name="DOE Joint Genome Institute"/>
            <consortium name="Mycorrhizal Genomics Consortium"/>
            <person name="Kohler A."/>
            <person name="Kuo A."/>
            <person name="Nagy L.G."/>
            <person name="Floudas D."/>
            <person name="Copeland A."/>
            <person name="Barry K.W."/>
            <person name="Cichocki N."/>
            <person name="Veneault-Fourrey C."/>
            <person name="LaButti K."/>
            <person name="Lindquist E.A."/>
            <person name="Lipzen A."/>
            <person name="Lundell T."/>
            <person name="Morin E."/>
            <person name="Murat C."/>
            <person name="Riley R."/>
            <person name="Ohm R."/>
            <person name="Sun H."/>
            <person name="Tunlid A."/>
            <person name="Henrissat B."/>
            <person name="Grigoriev I.V."/>
            <person name="Hibbett D.S."/>
            <person name="Martin F."/>
        </authorList>
    </citation>
    <scope>NUCLEOTIDE SEQUENCE [LARGE SCALE GENOMIC DNA]</scope>
    <source>
        <strain evidence="3">h7</strain>
    </source>
</reference>
<dbReference type="OrthoDB" id="1099063at2759"/>
<feature type="region of interest" description="Disordered" evidence="1">
    <location>
        <begin position="42"/>
        <end position="63"/>
    </location>
</feature>
<dbReference type="STRING" id="686832.A0A0C2YQX0"/>
<evidence type="ECO:0000256" key="1">
    <source>
        <dbReference type="SAM" id="MobiDB-lite"/>
    </source>
</evidence>
<dbReference type="Proteomes" id="UP000053424">
    <property type="component" value="Unassembled WGS sequence"/>
</dbReference>
<evidence type="ECO:0000313" key="3">
    <source>
        <dbReference type="Proteomes" id="UP000053424"/>
    </source>
</evidence>
<name>A0A0C2YQX0_HEBCY</name>
<dbReference type="AlphaFoldDB" id="A0A0C2YQX0"/>
<sequence length="299" mass="32645">MFSSLLALSGRTLDAVEHHILTADQLANGFFDIASRNLSDLGVRSRRPPDSVEPGQSTPPEISDSEWEIRTGRAIYILQETLPDFFRTGLITSVDKATGSPRIPASTFIPSANTNLENHVVNKDDEEPLYSPNVRLSYTPPVELPAPFPKTFHIEGLQMYLAACGLTRGTMNALYSDLVFRNVKLVTNTPTPTRSSGSQKRRISREKSILLRSIVTGTARVSGKRGEWEIESIYTFSPTTGLIHKHVVNSIHPAPHQAVYDSLRMSFGKLLGLEWGVGSSSTPVNGAACNGKVQNGKGS</sequence>
<accession>A0A0C2YQX0</accession>
<gene>
    <name evidence="2" type="ORF">M413DRAFT_433941</name>
</gene>
<proteinExistence type="predicted"/>
<evidence type="ECO:0000313" key="2">
    <source>
        <dbReference type="EMBL" id="KIM43432.1"/>
    </source>
</evidence>
<dbReference type="HOGENOM" id="CLU_056758_0_0_1"/>
<protein>
    <submittedName>
        <fullName evidence="2">Uncharacterized protein</fullName>
    </submittedName>
</protein>
<reference evidence="2 3" key="1">
    <citation type="submission" date="2014-04" db="EMBL/GenBank/DDBJ databases">
        <authorList>
            <consortium name="DOE Joint Genome Institute"/>
            <person name="Kuo A."/>
            <person name="Gay G."/>
            <person name="Dore J."/>
            <person name="Kohler A."/>
            <person name="Nagy L.G."/>
            <person name="Floudas D."/>
            <person name="Copeland A."/>
            <person name="Barry K.W."/>
            <person name="Cichocki N."/>
            <person name="Veneault-Fourrey C."/>
            <person name="LaButti K."/>
            <person name="Lindquist E.A."/>
            <person name="Lipzen A."/>
            <person name="Lundell T."/>
            <person name="Morin E."/>
            <person name="Murat C."/>
            <person name="Sun H."/>
            <person name="Tunlid A."/>
            <person name="Henrissat B."/>
            <person name="Grigoriev I.V."/>
            <person name="Hibbett D.S."/>
            <person name="Martin F."/>
            <person name="Nordberg H.P."/>
            <person name="Cantor M.N."/>
            <person name="Hua S.X."/>
        </authorList>
    </citation>
    <scope>NUCLEOTIDE SEQUENCE [LARGE SCALE GENOMIC DNA]</scope>
    <source>
        <strain evidence="3">h7</strain>
    </source>
</reference>
<dbReference type="EMBL" id="KN831775">
    <property type="protein sequence ID" value="KIM43432.1"/>
    <property type="molecule type" value="Genomic_DNA"/>
</dbReference>
<keyword evidence="3" id="KW-1185">Reference proteome</keyword>